<evidence type="ECO:0000256" key="1">
    <source>
        <dbReference type="SAM" id="Phobius"/>
    </source>
</evidence>
<protein>
    <submittedName>
        <fullName evidence="2">Uncharacterized protein</fullName>
    </submittedName>
</protein>
<proteinExistence type="predicted"/>
<feature type="transmembrane region" description="Helical" evidence="1">
    <location>
        <begin position="99"/>
        <end position="118"/>
    </location>
</feature>
<keyword evidence="3" id="KW-1185">Reference proteome</keyword>
<feature type="transmembrane region" description="Helical" evidence="1">
    <location>
        <begin position="289"/>
        <end position="308"/>
    </location>
</feature>
<comment type="caution">
    <text evidence="2">The sequence shown here is derived from an EMBL/GenBank/DDBJ whole genome shotgun (WGS) entry which is preliminary data.</text>
</comment>
<feature type="transmembrane region" description="Helical" evidence="1">
    <location>
        <begin position="256"/>
        <end position="277"/>
    </location>
</feature>
<feature type="transmembrane region" description="Helical" evidence="1">
    <location>
        <begin position="314"/>
        <end position="333"/>
    </location>
</feature>
<evidence type="ECO:0000313" key="3">
    <source>
        <dbReference type="Proteomes" id="UP000035058"/>
    </source>
</evidence>
<organism evidence="2 3">
    <name type="scientific">Gordonia namibiensis NBRC 108229</name>
    <dbReference type="NCBI Taxonomy" id="1208314"/>
    <lineage>
        <taxon>Bacteria</taxon>
        <taxon>Bacillati</taxon>
        <taxon>Actinomycetota</taxon>
        <taxon>Actinomycetes</taxon>
        <taxon>Mycobacteriales</taxon>
        <taxon>Gordoniaceae</taxon>
        <taxon>Gordonia</taxon>
    </lineage>
</organism>
<name>K6VRK8_9ACTN</name>
<feature type="transmembrane region" description="Helical" evidence="1">
    <location>
        <begin position="12"/>
        <end position="30"/>
    </location>
</feature>
<reference evidence="2 3" key="1">
    <citation type="submission" date="2012-08" db="EMBL/GenBank/DDBJ databases">
        <title>Whole genome shotgun sequence of Gordonia namibiensis NBRC 108229.</title>
        <authorList>
            <person name="Isaki-Nakamura S."/>
            <person name="Hosoyama A."/>
            <person name="Tsuchikane K."/>
            <person name="Katsumata H."/>
            <person name="Baba S."/>
            <person name="Yamazaki S."/>
            <person name="Fujita N."/>
        </authorList>
    </citation>
    <scope>NUCLEOTIDE SEQUENCE [LARGE SCALE GENOMIC DNA]</scope>
    <source>
        <strain evidence="2 3">NBRC 108229</strain>
    </source>
</reference>
<keyword evidence="1" id="KW-1133">Transmembrane helix</keyword>
<accession>K6VRK8</accession>
<evidence type="ECO:0000313" key="2">
    <source>
        <dbReference type="EMBL" id="GAB98828.1"/>
    </source>
</evidence>
<feature type="transmembrane region" description="Helical" evidence="1">
    <location>
        <begin position="214"/>
        <end position="236"/>
    </location>
</feature>
<feature type="transmembrane region" description="Helical" evidence="1">
    <location>
        <begin position="72"/>
        <end position="93"/>
    </location>
</feature>
<dbReference type="AlphaFoldDB" id="K6VRK8"/>
<dbReference type="RefSeq" id="WP_006865106.1">
    <property type="nucleotide sequence ID" value="NZ_BAHE01000003.1"/>
</dbReference>
<feature type="transmembrane region" description="Helical" evidence="1">
    <location>
        <begin position="42"/>
        <end position="65"/>
    </location>
</feature>
<dbReference type="EMBL" id="BAHE01000003">
    <property type="protein sequence ID" value="GAB98828.1"/>
    <property type="molecule type" value="Genomic_DNA"/>
</dbReference>
<keyword evidence="1" id="KW-0472">Membrane</keyword>
<keyword evidence="1" id="KW-0812">Transmembrane</keyword>
<dbReference type="Proteomes" id="UP000035058">
    <property type="component" value="Unassembled WGS sequence"/>
</dbReference>
<gene>
    <name evidence="2" type="ORF">GONAM_03_00070</name>
</gene>
<sequence length="348" mass="37555">MIVRSAHGTAAVEWFLVIAIATILVTRLYLELTGYPQVGNGTLHIAHALWGGALMMVALVIGWLFLGANARVTAVILGGIGFGLFLDEVGKFVTRDNDYFYGPAPEIMYILVVLVLLVSRVVRDLKPPTGAEALANAASIAAEGVAHGLPERRRQLAEELLVVAEKNGFDAATIATVRDLLESSRGTPDRLMILRDRAVGLIPDFFRSPRWVSVVGWGLVVASGLAVVVGALSFVFPEHRSDDVDFYIELADNGPATWILFISGIVVFVLALPAMVARRRGPAGIWPLRTLRIAALVFMLSNALVDFAMEGFGALLNVAIGLFTLSVLGYHLAQAVTASNDRRDELRV</sequence>